<evidence type="ECO:0000256" key="1">
    <source>
        <dbReference type="SAM" id="MobiDB-lite"/>
    </source>
</evidence>
<protein>
    <recommendedName>
        <fullName evidence="2">BRCT domain-containing protein</fullName>
    </recommendedName>
</protein>
<dbReference type="GO" id="GO:0042276">
    <property type="term" value="P:error-prone translesion synthesis"/>
    <property type="evidence" value="ECO:0007669"/>
    <property type="project" value="TreeGrafter"/>
</dbReference>
<feature type="compositionally biased region" description="Basic and acidic residues" evidence="1">
    <location>
        <begin position="180"/>
        <end position="190"/>
    </location>
</feature>
<dbReference type="SUPFAM" id="SSF52113">
    <property type="entry name" value="BRCT domain"/>
    <property type="match status" value="1"/>
</dbReference>
<evidence type="ECO:0000313" key="4">
    <source>
        <dbReference type="Proteomes" id="UP000800035"/>
    </source>
</evidence>
<feature type="compositionally biased region" description="Basic and acidic residues" evidence="1">
    <location>
        <begin position="1"/>
        <end position="11"/>
    </location>
</feature>
<dbReference type="PROSITE" id="PS50172">
    <property type="entry name" value="BRCT"/>
    <property type="match status" value="1"/>
</dbReference>
<feature type="region of interest" description="Disordered" evidence="1">
    <location>
        <begin position="1"/>
        <end position="53"/>
    </location>
</feature>
<feature type="compositionally biased region" description="Basic and acidic residues" evidence="1">
    <location>
        <begin position="163"/>
        <end position="173"/>
    </location>
</feature>
<feature type="domain" description="BRCT" evidence="2">
    <location>
        <begin position="196"/>
        <end position="296"/>
    </location>
</feature>
<feature type="compositionally biased region" description="Polar residues" evidence="1">
    <location>
        <begin position="13"/>
        <end position="45"/>
    </location>
</feature>
<feature type="region of interest" description="Disordered" evidence="1">
    <location>
        <begin position="155"/>
        <end position="194"/>
    </location>
</feature>
<reference evidence="3" key="1">
    <citation type="journal article" date="2020" name="Stud. Mycol.">
        <title>101 Dothideomycetes genomes: a test case for predicting lifestyles and emergence of pathogens.</title>
        <authorList>
            <person name="Haridas S."/>
            <person name="Albert R."/>
            <person name="Binder M."/>
            <person name="Bloem J."/>
            <person name="Labutti K."/>
            <person name="Salamov A."/>
            <person name="Andreopoulos B."/>
            <person name="Baker S."/>
            <person name="Barry K."/>
            <person name="Bills G."/>
            <person name="Bluhm B."/>
            <person name="Cannon C."/>
            <person name="Castanera R."/>
            <person name="Culley D."/>
            <person name="Daum C."/>
            <person name="Ezra D."/>
            <person name="Gonzalez J."/>
            <person name="Henrissat B."/>
            <person name="Kuo A."/>
            <person name="Liang C."/>
            <person name="Lipzen A."/>
            <person name="Lutzoni F."/>
            <person name="Magnuson J."/>
            <person name="Mondo S."/>
            <person name="Nolan M."/>
            <person name="Ohm R."/>
            <person name="Pangilinan J."/>
            <person name="Park H.-J."/>
            <person name="Ramirez L."/>
            <person name="Alfaro M."/>
            <person name="Sun H."/>
            <person name="Tritt A."/>
            <person name="Yoshinaga Y."/>
            <person name="Zwiers L.-H."/>
            <person name="Turgeon B."/>
            <person name="Goodwin S."/>
            <person name="Spatafora J."/>
            <person name="Crous P."/>
            <person name="Grigoriev I."/>
        </authorList>
    </citation>
    <scope>NUCLEOTIDE SEQUENCE</scope>
    <source>
        <strain evidence="3">CBS 675.92</strain>
    </source>
</reference>
<evidence type="ECO:0000259" key="2">
    <source>
        <dbReference type="PROSITE" id="PS50172"/>
    </source>
</evidence>
<dbReference type="GO" id="GO:0003887">
    <property type="term" value="F:DNA-directed DNA polymerase activity"/>
    <property type="evidence" value="ECO:0007669"/>
    <property type="project" value="TreeGrafter"/>
</dbReference>
<proteinExistence type="predicted"/>
<dbReference type="InterPro" id="IPR001357">
    <property type="entry name" value="BRCT_dom"/>
</dbReference>
<keyword evidence="4" id="KW-1185">Reference proteome</keyword>
<dbReference type="InterPro" id="IPR036420">
    <property type="entry name" value="BRCT_dom_sf"/>
</dbReference>
<dbReference type="GO" id="GO:0005634">
    <property type="term" value="C:nucleus"/>
    <property type="evidence" value="ECO:0007669"/>
    <property type="project" value="TreeGrafter"/>
</dbReference>
<accession>A0A6A5UHB1</accession>
<dbReference type="EMBL" id="ML976977">
    <property type="protein sequence ID" value="KAF1963339.1"/>
    <property type="molecule type" value="Genomic_DNA"/>
</dbReference>
<dbReference type="PANTHER" id="PTHR45990:SF1">
    <property type="entry name" value="DNA REPAIR PROTEIN REV1"/>
    <property type="match status" value="1"/>
</dbReference>
<dbReference type="GO" id="GO:0017125">
    <property type="term" value="F:deoxycytidyl transferase activity"/>
    <property type="evidence" value="ECO:0007669"/>
    <property type="project" value="TreeGrafter"/>
</dbReference>
<dbReference type="AlphaFoldDB" id="A0A6A5UHB1"/>
<evidence type="ECO:0000313" key="3">
    <source>
        <dbReference type="EMBL" id="KAF1963339.1"/>
    </source>
</evidence>
<dbReference type="SMART" id="SM00292">
    <property type="entry name" value="BRCT"/>
    <property type="match status" value="1"/>
</dbReference>
<name>A0A6A5UHB1_9PLEO</name>
<dbReference type="OrthoDB" id="427711at2759"/>
<gene>
    <name evidence="3" type="ORF">CC80DRAFT_397255</name>
</gene>
<organism evidence="3 4">
    <name type="scientific">Byssothecium circinans</name>
    <dbReference type="NCBI Taxonomy" id="147558"/>
    <lineage>
        <taxon>Eukaryota</taxon>
        <taxon>Fungi</taxon>
        <taxon>Dikarya</taxon>
        <taxon>Ascomycota</taxon>
        <taxon>Pezizomycotina</taxon>
        <taxon>Dothideomycetes</taxon>
        <taxon>Pleosporomycetidae</taxon>
        <taxon>Pleosporales</taxon>
        <taxon>Massarineae</taxon>
        <taxon>Massarinaceae</taxon>
        <taxon>Byssothecium</taxon>
    </lineage>
</organism>
<dbReference type="Gene3D" id="3.40.50.10190">
    <property type="entry name" value="BRCT domain"/>
    <property type="match status" value="1"/>
</dbReference>
<dbReference type="PANTHER" id="PTHR45990">
    <property type="entry name" value="DNA REPAIR PROTEIN REV1"/>
    <property type="match status" value="1"/>
</dbReference>
<sequence length="321" mass="34962">MEGKSQEHERAFLSSSKDFTPTSTVTVPTAQKKLYSQNVPSINSPPTLPTESIRPFLDAWNSSSTGHQRAENRLSGAMSWRQSRNLKLGEQYKGGLTGGKRVADTVGAGSEDFGKDGRKANGGWERGAKGLRKGGQMSLVEVWSQKKEGVIRSLQDMESTEGEEVKDNMDVEKGASNTKFHQDTTPRRSLESSNPAEKQIFEGFCFYLNGSTMPLISDHKLKHLLSLHGASHSIAFGRRTVTHVILGTTSGSGLAASKIEKEIAKTRGKGVKFVPAEWVLSSIKANRVLPTTAFTPLRITPKTQNSLLSMLNKSTTNPSAD</sequence>
<dbReference type="GO" id="GO:0070987">
    <property type="term" value="P:error-free translesion synthesis"/>
    <property type="evidence" value="ECO:0007669"/>
    <property type="project" value="TreeGrafter"/>
</dbReference>
<dbReference type="Proteomes" id="UP000800035">
    <property type="component" value="Unassembled WGS sequence"/>
</dbReference>